<dbReference type="EMBL" id="BAAATZ010000015">
    <property type="protein sequence ID" value="GAA2729268.1"/>
    <property type="molecule type" value="Genomic_DNA"/>
</dbReference>
<organism evidence="2 3">
    <name type="scientific">Actinocorallia aurantiaca</name>
    <dbReference type="NCBI Taxonomy" id="46204"/>
    <lineage>
        <taxon>Bacteria</taxon>
        <taxon>Bacillati</taxon>
        <taxon>Actinomycetota</taxon>
        <taxon>Actinomycetes</taxon>
        <taxon>Streptosporangiales</taxon>
        <taxon>Thermomonosporaceae</taxon>
        <taxon>Actinocorallia</taxon>
    </lineage>
</organism>
<gene>
    <name evidence="2" type="ORF">GCM10010439_39370</name>
</gene>
<reference evidence="3" key="1">
    <citation type="journal article" date="2019" name="Int. J. Syst. Evol. Microbiol.">
        <title>The Global Catalogue of Microorganisms (GCM) 10K type strain sequencing project: providing services to taxonomists for standard genome sequencing and annotation.</title>
        <authorList>
            <consortium name="The Broad Institute Genomics Platform"/>
            <consortium name="The Broad Institute Genome Sequencing Center for Infectious Disease"/>
            <person name="Wu L."/>
            <person name="Ma J."/>
        </authorList>
    </citation>
    <scope>NUCLEOTIDE SEQUENCE [LARGE SCALE GENOMIC DNA]</scope>
    <source>
        <strain evidence="3">JCM 8201</strain>
    </source>
</reference>
<sequence>MTAPRIPAGNYNEKISGRARTALACHHADVLPYTAYLRVYEPLEAFPEPERSWWTAYADRAGAPGRPGRIAAFDPGRAEPTGRLGHVGHTDHGILTARPQRGMRRPPAQDSQNAYIRLFSERVYICPWRRRPRSWEAFSAAEGTPATPATPVDPHIRESNWHVPFPWFASFVREERALELGGGTVTAPPRSLIYLTTTALAGQRLIRASIAGERAMTDVSPFGDARSLREWLSAFHAGSLVELDYGGLVHLMDDDTLAADDSAGECAVALVALERDELELAVAMQLRLRTRWRAIRSLQNAN</sequence>
<dbReference type="Pfam" id="PF26312">
    <property type="entry name" value="DUF8083"/>
    <property type="match status" value="2"/>
</dbReference>
<name>A0ABP6GSB3_9ACTN</name>
<evidence type="ECO:0000313" key="3">
    <source>
        <dbReference type="Proteomes" id="UP001501842"/>
    </source>
</evidence>
<keyword evidence="3" id="KW-1185">Reference proteome</keyword>
<dbReference type="Proteomes" id="UP001501842">
    <property type="component" value="Unassembled WGS sequence"/>
</dbReference>
<proteinExistence type="predicted"/>
<dbReference type="InterPro" id="IPR058396">
    <property type="entry name" value="DUF8083"/>
</dbReference>
<evidence type="ECO:0000259" key="1">
    <source>
        <dbReference type="Pfam" id="PF26312"/>
    </source>
</evidence>
<feature type="domain" description="DUF8083" evidence="1">
    <location>
        <begin position="151"/>
        <end position="299"/>
    </location>
</feature>
<accession>A0ABP6GSB3</accession>
<protein>
    <recommendedName>
        <fullName evidence="1">DUF8083 domain-containing protein</fullName>
    </recommendedName>
</protein>
<evidence type="ECO:0000313" key="2">
    <source>
        <dbReference type="EMBL" id="GAA2729268.1"/>
    </source>
</evidence>
<feature type="domain" description="DUF8083" evidence="1">
    <location>
        <begin position="33"/>
        <end position="145"/>
    </location>
</feature>
<comment type="caution">
    <text evidence="2">The sequence shown here is derived from an EMBL/GenBank/DDBJ whole genome shotgun (WGS) entry which is preliminary data.</text>
</comment>